<dbReference type="Gene3D" id="1.10.268.10">
    <property type="entry name" value="Topoisomerase, domain 3"/>
    <property type="match status" value="1"/>
</dbReference>
<dbReference type="InterPro" id="IPR002205">
    <property type="entry name" value="Topo_IIA_dom_A"/>
</dbReference>
<comment type="catalytic activity">
    <reaction evidence="1 8 9">
        <text>ATP-dependent breakage, passage and rejoining of double-stranded DNA.</text>
        <dbReference type="EC" id="5.6.2.2"/>
    </reaction>
</comment>
<sequence>MADTDDTGPAAPGSDIRPVSISDEMRRSYLDYAMSVIVSRALPDVRDGLKPVHRRILFSMNENNHTPDRPYVKCARIVGDVMGKYHPHGDSAIYDALVRMAQSFSMRLPLIDGQGNFGSVDGDPAAAMRYTESRLARPAMALLEDIDSDTVDFQPNYDGKEHEPVVLPARFPNLLVNGAGGIAVGMATNIPPHNLGEVIDAVIALIEQPELTIEELIAYVPGPDFPTGGAILGRAGVQSAYLTGRGSILTRAKVEVEVLRKEREALIVTEIPYQVNKATLIEKIAELVRDKRVEGISDLRDESDRDGMRIVIELKRDAVADVVLNQLWRFTALQSSFPCNMIALNGGRPEMLTLKDFLTAFIDFREEVVTRRTKHLLAKARDAAHLQVGLAIAVANIDEVIRLIRTSADAGAAREALMARTWPAHDMAPLILLIADPRHIVSEDGHCRLSEAQARAILELRLQRLTALGREEIAEALNKLAVEIADYLEILHSRERLFGIIKDEMLAVKGAHATPRRTIILDSAPGVEDEDLIQREDMVVTVSHLGYIKRVPLATYRAQRRGGKGRAAMQTKDEDFVARLFVGSTHTPVLFFSSRGQVYKEKIWRLPLSAPQARGKALVNILPLEQRERITTIMPLPEDEAAWATLDVVFATTRGTVRRNKLSDFAQVNRAGKIAMRLDEGEEIVDVQICSEDADVLLTTAKGQCIRFPVTDVRVFKGRDSMGVRGILLGEGDRVISLAILRHIEADSGERIAYLKMRRAVAGEATIEGNAEAAAEEAGAEEAPALSLSPERYARMSADEQIILTLSSNGFGKRTSSYEYRITGRGGKGIVAMAVNQRNGQLIASMPVEDGDEIMLVTNGGQLIRCPVDGIRVAGRGTQGVIVFNTGADEQVVSVERISEEDAARTEADEEPPAAQPDDDA</sequence>
<dbReference type="GO" id="GO:0006265">
    <property type="term" value="P:DNA topological change"/>
    <property type="evidence" value="ECO:0007669"/>
    <property type="project" value="UniProtKB-UniRule"/>
</dbReference>
<dbReference type="GO" id="GO:0005524">
    <property type="term" value="F:ATP binding"/>
    <property type="evidence" value="ECO:0007669"/>
    <property type="project" value="UniProtKB-UniRule"/>
</dbReference>
<feature type="domain" description="Topo IIA-type catalytic" evidence="11">
    <location>
        <begin position="42"/>
        <end position="532"/>
    </location>
</feature>
<evidence type="ECO:0000313" key="12">
    <source>
        <dbReference type="EMBL" id="VTZ49648.1"/>
    </source>
</evidence>
<evidence type="ECO:0000256" key="7">
    <source>
        <dbReference type="ARBA" id="ARBA00023235"/>
    </source>
</evidence>
<organism evidence="12 13">
    <name type="scientific">Methylocella tundrae</name>
    <dbReference type="NCBI Taxonomy" id="227605"/>
    <lineage>
        <taxon>Bacteria</taxon>
        <taxon>Pseudomonadati</taxon>
        <taxon>Pseudomonadota</taxon>
        <taxon>Alphaproteobacteria</taxon>
        <taxon>Hyphomicrobiales</taxon>
        <taxon>Beijerinckiaceae</taxon>
        <taxon>Methylocella</taxon>
    </lineage>
</organism>
<dbReference type="NCBIfam" id="TIGR01063">
    <property type="entry name" value="gyrA"/>
    <property type="match status" value="1"/>
</dbReference>
<keyword evidence="7 8" id="KW-0413">Isomerase</keyword>
<dbReference type="GO" id="GO:0005694">
    <property type="term" value="C:chromosome"/>
    <property type="evidence" value="ECO:0007669"/>
    <property type="project" value="InterPro"/>
</dbReference>
<dbReference type="HAMAP" id="MF_01897">
    <property type="entry name" value="GyrA"/>
    <property type="match status" value="1"/>
</dbReference>
<evidence type="ECO:0000256" key="10">
    <source>
        <dbReference type="SAM" id="MobiDB-lite"/>
    </source>
</evidence>
<comment type="subcellular location">
    <subcellularLocation>
        <location evidence="8">Cytoplasm</location>
    </subcellularLocation>
</comment>
<comment type="subunit">
    <text evidence="8">Heterotetramer, composed of two GyrA and two GyrB chains. In the heterotetramer, GyrA contains the active site tyrosine that forms a transient covalent intermediate with DNA, while GyrB binds cofactors and catalyzes ATP hydrolysis.</text>
</comment>
<dbReference type="InterPro" id="IPR013758">
    <property type="entry name" value="Topo_IIA_A/C_ab"/>
</dbReference>
<dbReference type="SMART" id="SM00434">
    <property type="entry name" value="TOP4c"/>
    <property type="match status" value="1"/>
</dbReference>
<evidence type="ECO:0000256" key="6">
    <source>
        <dbReference type="ARBA" id="ARBA00023125"/>
    </source>
</evidence>
<comment type="caution">
    <text evidence="12">The sequence shown here is derived from an EMBL/GenBank/DDBJ whole genome shotgun (WGS) entry which is preliminary data.</text>
</comment>
<evidence type="ECO:0000256" key="8">
    <source>
        <dbReference type="HAMAP-Rule" id="MF_01897"/>
    </source>
</evidence>
<evidence type="ECO:0000259" key="11">
    <source>
        <dbReference type="PROSITE" id="PS52040"/>
    </source>
</evidence>
<accession>A0A8B6M482</accession>
<evidence type="ECO:0000256" key="2">
    <source>
        <dbReference type="ARBA" id="ARBA00008263"/>
    </source>
</evidence>
<keyword evidence="5 8" id="KW-0799">Topoisomerase</keyword>
<keyword evidence="4 8" id="KW-0067">ATP-binding</keyword>
<dbReference type="AlphaFoldDB" id="A0A8B6M482"/>
<dbReference type="GO" id="GO:0009330">
    <property type="term" value="C:DNA topoisomerase type II (double strand cut, ATP-hydrolyzing) complex"/>
    <property type="evidence" value="ECO:0007669"/>
    <property type="project" value="TreeGrafter"/>
</dbReference>
<dbReference type="InterPro" id="IPR013760">
    <property type="entry name" value="Topo_IIA-like_dom_sf"/>
</dbReference>
<feature type="region of interest" description="Disordered" evidence="10">
    <location>
        <begin position="899"/>
        <end position="921"/>
    </location>
</feature>
<dbReference type="GO" id="GO:0034335">
    <property type="term" value="F:DNA negative supercoiling activity"/>
    <property type="evidence" value="ECO:0007669"/>
    <property type="project" value="UniProtKB-ARBA"/>
</dbReference>
<dbReference type="EC" id="5.6.2.2" evidence="8"/>
<feature type="short sequence motif" description="GyrA-box" evidence="8">
    <location>
        <begin position="559"/>
        <end position="565"/>
    </location>
</feature>
<dbReference type="InterPro" id="IPR006691">
    <property type="entry name" value="GyrA/parC_rep"/>
</dbReference>
<comment type="miscellaneous">
    <text evidence="8">Few gyrases are as efficient as E.coli at forming negative supercoils. Not all organisms have 2 type II topoisomerases; in organisms with a single type II topoisomerase this enzyme also has to decatenate newly replicated chromosomes.</text>
</comment>
<dbReference type="PROSITE" id="PS52040">
    <property type="entry name" value="TOPO_IIA"/>
    <property type="match status" value="1"/>
</dbReference>
<dbReference type="Gene3D" id="2.120.10.90">
    <property type="entry name" value="DNA gyrase/topoisomerase IV, subunit A, C-terminal"/>
    <property type="match status" value="1"/>
</dbReference>
<dbReference type="Pfam" id="PF03989">
    <property type="entry name" value="DNA_gyraseA_C"/>
    <property type="match status" value="6"/>
</dbReference>
<dbReference type="InterPro" id="IPR050220">
    <property type="entry name" value="Type_II_DNA_Topoisomerases"/>
</dbReference>
<dbReference type="RefSeq" id="WP_174511928.1">
    <property type="nucleotide sequence ID" value="NZ_CABFMQ020000074.1"/>
</dbReference>
<comment type="similarity">
    <text evidence="2 8">Belongs to the type II topoisomerase GyrA/ParC subunit family.</text>
</comment>
<evidence type="ECO:0000256" key="4">
    <source>
        <dbReference type="ARBA" id="ARBA00022840"/>
    </source>
</evidence>
<dbReference type="GO" id="GO:0005737">
    <property type="term" value="C:cytoplasm"/>
    <property type="evidence" value="ECO:0007669"/>
    <property type="project" value="UniProtKB-SubCell"/>
</dbReference>
<dbReference type="InterPro" id="IPR013757">
    <property type="entry name" value="Topo_IIA_A_a_sf"/>
</dbReference>
<keyword evidence="13" id="KW-1185">Reference proteome</keyword>
<dbReference type="CDD" id="cd00187">
    <property type="entry name" value="TOP4c"/>
    <property type="match status" value="1"/>
</dbReference>
<dbReference type="InterPro" id="IPR005743">
    <property type="entry name" value="GyrA"/>
</dbReference>
<dbReference type="EMBL" id="CABFMQ020000074">
    <property type="protein sequence ID" value="VTZ49648.1"/>
    <property type="molecule type" value="Genomic_DNA"/>
</dbReference>
<evidence type="ECO:0000256" key="9">
    <source>
        <dbReference type="PROSITE-ProRule" id="PRU01384"/>
    </source>
</evidence>
<dbReference type="Gene3D" id="3.90.199.10">
    <property type="entry name" value="Topoisomerase II, domain 5"/>
    <property type="match status" value="1"/>
</dbReference>
<dbReference type="GO" id="GO:0003677">
    <property type="term" value="F:DNA binding"/>
    <property type="evidence" value="ECO:0007669"/>
    <property type="project" value="UniProtKB-UniRule"/>
</dbReference>
<comment type="function">
    <text evidence="8">A type II topoisomerase that negatively supercoils closed circular double-stranded (ds) DNA in an ATP-dependent manner to modulate DNA topology and maintain chromosomes in an underwound state. Negative supercoiling favors strand separation, and DNA replication, transcription, recombination and repair, all of which involve strand separation. Also able to catalyze the interconversion of other topological isomers of dsDNA rings, including catenanes and knotted rings. Type II topoisomerases break and join 2 DNA strands simultaneously in an ATP-dependent manner.</text>
</comment>
<evidence type="ECO:0000313" key="13">
    <source>
        <dbReference type="Proteomes" id="UP000485880"/>
    </source>
</evidence>
<dbReference type="FunFam" id="3.90.199.10:FF:000001">
    <property type="entry name" value="DNA gyrase subunit A"/>
    <property type="match status" value="1"/>
</dbReference>
<dbReference type="Pfam" id="PF00521">
    <property type="entry name" value="DNA_topoisoIV"/>
    <property type="match status" value="1"/>
</dbReference>
<dbReference type="Gene3D" id="3.30.1360.40">
    <property type="match status" value="1"/>
</dbReference>
<name>A0A8B6M482_METTU</name>
<dbReference type="NCBIfam" id="NF004043">
    <property type="entry name" value="PRK05560.1"/>
    <property type="match status" value="1"/>
</dbReference>
<dbReference type="FunFam" id="3.30.1360.40:FF:000002">
    <property type="entry name" value="DNA gyrase subunit A"/>
    <property type="match status" value="1"/>
</dbReference>
<reference evidence="12 13" key="1">
    <citation type="submission" date="2019-05" db="EMBL/GenBank/DDBJ databases">
        <authorList>
            <person name="Farhan Ul Haque M."/>
        </authorList>
    </citation>
    <scope>NUCLEOTIDE SEQUENCE [LARGE SCALE GENOMIC DNA]</scope>
    <source>
        <strain evidence="12">2</strain>
    </source>
</reference>
<evidence type="ECO:0000256" key="1">
    <source>
        <dbReference type="ARBA" id="ARBA00000185"/>
    </source>
</evidence>
<dbReference type="PANTHER" id="PTHR43493">
    <property type="entry name" value="DNA GYRASE/TOPOISOMERASE SUBUNIT A"/>
    <property type="match status" value="1"/>
</dbReference>
<keyword evidence="6 8" id="KW-0238">DNA-binding</keyword>
<dbReference type="NCBIfam" id="NF004044">
    <property type="entry name" value="PRK05561.1"/>
    <property type="match status" value="1"/>
</dbReference>
<protein>
    <recommendedName>
        <fullName evidence="8">DNA gyrase subunit A</fullName>
        <ecNumber evidence="8">5.6.2.2</ecNumber>
    </recommendedName>
</protein>
<dbReference type="SUPFAM" id="SSF101904">
    <property type="entry name" value="GyrA/ParC C-terminal domain-like"/>
    <property type="match status" value="1"/>
</dbReference>
<feature type="compositionally biased region" description="Acidic residues" evidence="10">
    <location>
        <begin position="908"/>
        <end position="921"/>
    </location>
</feature>
<dbReference type="FunFam" id="1.10.268.10:FF:000001">
    <property type="entry name" value="DNA gyrase subunit A"/>
    <property type="match status" value="1"/>
</dbReference>
<evidence type="ECO:0000256" key="5">
    <source>
        <dbReference type="ARBA" id="ARBA00023029"/>
    </source>
</evidence>
<feature type="active site" description="O-(5'-phospho-DNA)-tyrosine intermediate" evidence="8 9">
    <location>
        <position position="130"/>
    </location>
</feature>
<dbReference type="InterPro" id="IPR035516">
    <property type="entry name" value="Gyrase/topoIV_suA_C"/>
</dbReference>
<evidence type="ECO:0000256" key="3">
    <source>
        <dbReference type="ARBA" id="ARBA00022741"/>
    </source>
</evidence>
<proteinExistence type="inferred from homology"/>
<dbReference type="PANTHER" id="PTHR43493:SF5">
    <property type="entry name" value="DNA GYRASE SUBUNIT A, CHLOROPLASTIC_MITOCHONDRIAL"/>
    <property type="match status" value="1"/>
</dbReference>
<dbReference type="SUPFAM" id="SSF56719">
    <property type="entry name" value="Type II DNA topoisomerase"/>
    <property type="match status" value="1"/>
</dbReference>
<dbReference type="GO" id="GO:0006261">
    <property type="term" value="P:DNA-templated DNA replication"/>
    <property type="evidence" value="ECO:0007669"/>
    <property type="project" value="UniProtKB-UniRule"/>
</dbReference>
<gene>
    <name evidence="8 12" type="primary">gyrA</name>
    <name evidence="12" type="ORF">MPC4_180054</name>
</gene>
<keyword evidence="3 8" id="KW-0547">Nucleotide-binding</keyword>
<dbReference type="Proteomes" id="UP000485880">
    <property type="component" value="Unassembled WGS sequence"/>
</dbReference>
<keyword evidence="8" id="KW-0963">Cytoplasm</keyword>